<keyword evidence="1" id="KW-1133">Transmembrane helix</keyword>
<sequence>MNISEYFSSQLVNKSMSLMEVLGILAEFNYWFGLSMNLLLLYLVAFKTRMQIVRRRASSVFVGRCRFYHNRHRRLQFPLPILVCDGVRNQTVISCEITHLQ</sequence>
<evidence type="ECO:0000313" key="3">
    <source>
        <dbReference type="Proteomes" id="UP001432322"/>
    </source>
</evidence>
<evidence type="ECO:0008006" key="4">
    <source>
        <dbReference type="Google" id="ProtNLM"/>
    </source>
</evidence>
<feature type="transmembrane region" description="Helical" evidence="1">
    <location>
        <begin position="28"/>
        <end position="46"/>
    </location>
</feature>
<evidence type="ECO:0000313" key="2">
    <source>
        <dbReference type="EMBL" id="GMT22702.1"/>
    </source>
</evidence>
<proteinExistence type="predicted"/>
<dbReference type="EMBL" id="BTSY01000004">
    <property type="protein sequence ID" value="GMT22702.1"/>
    <property type="molecule type" value="Genomic_DNA"/>
</dbReference>
<reference evidence="2" key="1">
    <citation type="submission" date="2023-10" db="EMBL/GenBank/DDBJ databases">
        <title>Genome assembly of Pristionchus species.</title>
        <authorList>
            <person name="Yoshida K."/>
            <person name="Sommer R.J."/>
        </authorList>
    </citation>
    <scope>NUCLEOTIDE SEQUENCE</scope>
    <source>
        <strain evidence="2">RS5133</strain>
    </source>
</reference>
<keyword evidence="1" id="KW-0812">Transmembrane</keyword>
<keyword evidence="1" id="KW-0472">Membrane</keyword>
<accession>A0AAV5VSN5</accession>
<dbReference type="AlphaFoldDB" id="A0AAV5VSN5"/>
<comment type="caution">
    <text evidence="2">The sequence shown here is derived from an EMBL/GenBank/DDBJ whole genome shotgun (WGS) entry which is preliminary data.</text>
</comment>
<name>A0AAV5VSN5_9BILA</name>
<organism evidence="2 3">
    <name type="scientific">Pristionchus fissidentatus</name>
    <dbReference type="NCBI Taxonomy" id="1538716"/>
    <lineage>
        <taxon>Eukaryota</taxon>
        <taxon>Metazoa</taxon>
        <taxon>Ecdysozoa</taxon>
        <taxon>Nematoda</taxon>
        <taxon>Chromadorea</taxon>
        <taxon>Rhabditida</taxon>
        <taxon>Rhabditina</taxon>
        <taxon>Diplogasteromorpha</taxon>
        <taxon>Diplogasteroidea</taxon>
        <taxon>Neodiplogasteridae</taxon>
        <taxon>Pristionchus</taxon>
    </lineage>
</organism>
<dbReference type="Proteomes" id="UP001432322">
    <property type="component" value="Unassembled WGS sequence"/>
</dbReference>
<protein>
    <recommendedName>
        <fullName evidence="4">G protein-coupled receptor</fullName>
    </recommendedName>
</protein>
<evidence type="ECO:0000256" key="1">
    <source>
        <dbReference type="SAM" id="Phobius"/>
    </source>
</evidence>
<gene>
    <name evidence="2" type="ORF">PFISCL1PPCAC_13999</name>
</gene>
<keyword evidence="3" id="KW-1185">Reference proteome</keyword>